<accession>S9TF34</accession>
<sequence>MAKRPSKIDRLPQEVQTLIGKLRRNGRTIDEIMGKLAELDLDALGIAEADMPSRAAIGRHIQGLDAMAEEMRRQKTIAEAMVERGLVVDQGQTAKLNVALAHGLLTRLMFTEQGALATLDAEEAMFVARSIQSLASAAKADTDRELKVRAEVAKEAAAAAAKVAKDQGLTRDTVDLITREILGVGK</sequence>
<evidence type="ECO:0000313" key="2">
    <source>
        <dbReference type="Proteomes" id="UP000015350"/>
    </source>
</evidence>
<dbReference type="InterPro" id="IPR021874">
    <property type="entry name" value="Phage_Mu_Gp27"/>
</dbReference>
<name>S9TF34_MAGFU</name>
<dbReference type="Proteomes" id="UP000015350">
    <property type="component" value="Unassembled WGS sequence"/>
</dbReference>
<comment type="caution">
    <text evidence="1">The sequence shown here is derived from an EMBL/GenBank/DDBJ whole genome shotgun (WGS) entry which is preliminary data.</text>
</comment>
<dbReference type="STRING" id="1316936.K678_13925"/>
<protein>
    <submittedName>
        <fullName evidence="1">Terminase small subunit</fullName>
    </submittedName>
</protein>
<reference evidence="1 2" key="1">
    <citation type="submission" date="2013-04" db="EMBL/GenBank/DDBJ databases">
        <authorList>
            <person name="Kuznetsov B."/>
            <person name="Ivanovsky R."/>
        </authorList>
    </citation>
    <scope>NUCLEOTIDE SEQUENCE [LARGE SCALE GENOMIC DNA]</scope>
    <source>
        <strain evidence="1 2">MGU-K5</strain>
    </source>
</reference>
<dbReference type="Pfam" id="PF11985">
    <property type="entry name" value="Phage_Mu_Gp27"/>
    <property type="match status" value="1"/>
</dbReference>
<dbReference type="AlphaFoldDB" id="S9TF34"/>
<gene>
    <name evidence="1" type="ORF">K678_13925</name>
</gene>
<proteinExistence type="predicted"/>
<dbReference type="eggNOG" id="ENOG5032TIH">
    <property type="taxonomic scope" value="Bacteria"/>
</dbReference>
<evidence type="ECO:0000313" key="1">
    <source>
        <dbReference type="EMBL" id="EPY00871.1"/>
    </source>
</evidence>
<dbReference type="EMBL" id="AQPH01000064">
    <property type="protein sequence ID" value="EPY00871.1"/>
    <property type="molecule type" value="Genomic_DNA"/>
</dbReference>
<dbReference type="RefSeq" id="WP_021133074.1">
    <property type="nucleotide sequence ID" value="NZ_AQPH01000064.1"/>
</dbReference>
<organism evidence="1 2">
    <name type="scientific">Magnetospirillum fulvum MGU-K5</name>
    <dbReference type="NCBI Taxonomy" id="1316936"/>
    <lineage>
        <taxon>Bacteria</taxon>
        <taxon>Pseudomonadati</taxon>
        <taxon>Pseudomonadota</taxon>
        <taxon>Alphaproteobacteria</taxon>
        <taxon>Rhodospirillales</taxon>
        <taxon>Rhodospirillaceae</taxon>
        <taxon>Magnetospirillum</taxon>
    </lineage>
</organism>
<dbReference type="OrthoDB" id="7210668at2"/>